<gene>
    <name evidence="8" type="ORF">E5161_12225</name>
</gene>
<dbReference type="Pfam" id="PF05400">
    <property type="entry name" value="FliT"/>
    <property type="match status" value="1"/>
</dbReference>
<comment type="caution">
    <text evidence="8">The sequence shown here is derived from an EMBL/GenBank/DDBJ whole genome shotgun (WGS) entry which is preliminary data.</text>
</comment>
<evidence type="ECO:0000256" key="3">
    <source>
        <dbReference type="ARBA" id="ARBA00022795"/>
    </source>
</evidence>
<evidence type="ECO:0000256" key="4">
    <source>
        <dbReference type="ARBA" id="ARBA00023186"/>
    </source>
</evidence>
<sequence length="108" mass="12239">MDELLKLVLAESQSLGTLDASADYERYEKLVDLRQSLTEAIELASGVTPEQKKMIQEILRNDAVILQHMQSLKDQAAEGLTLLQAAKKQKSAYQLTDYSDSFMFDRKQ</sequence>
<comment type="function">
    <text evidence="5">May act as an export chaperone for the filament capping protein FliD.</text>
</comment>
<dbReference type="OrthoDB" id="2665869at2"/>
<comment type="similarity">
    <text evidence="6">Belongs to the bacillales FliT family.</text>
</comment>
<organism evidence="8 9">
    <name type="scientific">Cohnella pontilimi</name>
    <dbReference type="NCBI Taxonomy" id="2564100"/>
    <lineage>
        <taxon>Bacteria</taxon>
        <taxon>Bacillati</taxon>
        <taxon>Bacillota</taxon>
        <taxon>Bacilli</taxon>
        <taxon>Bacillales</taxon>
        <taxon>Paenibacillaceae</taxon>
        <taxon>Cohnella</taxon>
    </lineage>
</organism>
<evidence type="ECO:0000256" key="5">
    <source>
        <dbReference type="ARBA" id="ARBA00093765"/>
    </source>
</evidence>
<keyword evidence="8" id="KW-0969">Cilium</keyword>
<comment type="subcellular location">
    <subcellularLocation>
        <location evidence="1">Cytoplasm</location>
        <location evidence="1">Cytosol</location>
    </subcellularLocation>
</comment>
<accession>A0A4U0FAX4</accession>
<proteinExistence type="inferred from homology"/>
<evidence type="ECO:0000313" key="9">
    <source>
        <dbReference type="Proteomes" id="UP000309673"/>
    </source>
</evidence>
<keyword evidence="9" id="KW-1185">Reference proteome</keyword>
<keyword evidence="2" id="KW-0963">Cytoplasm</keyword>
<evidence type="ECO:0000256" key="7">
    <source>
        <dbReference type="ARBA" id="ARBA00093797"/>
    </source>
</evidence>
<keyword evidence="8" id="KW-0282">Flagellum</keyword>
<dbReference type="InterPro" id="IPR008622">
    <property type="entry name" value="FliT"/>
</dbReference>
<dbReference type="Proteomes" id="UP000309673">
    <property type="component" value="Unassembled WGS sequence"/>
</dbReference>
<dbReference type="RefSeq" id="WP_136778090.1">
    <property type="nucleotide sequence ID" value="NZ_SUPK01000005.1"/>
</dbReference>
<keyword evidence="4" id="KW-0143">Chaperone</keyword>
<evidence type="ECO:0000256" key="2">
    <source>
        <dbReference type="ARBA" id="ARBA00022490"/>
    </source>
</evidence>
<keyword evidence="8" id="KW-0966">Cell projection</keyword>
<evidence type="ECO:0000313" key="8">
    <source>
        <dbReference type="EMBL" id="TJY41956.1"/>
    </source>
</evidence>
<protein>
    <recommendedName>
        <fullName evidence="7">Flagellar protein FliT</fullName>
    </recommendedName>
</protein>
<keyword evidence="3" id="KW-1005">Bacterial flagellum biogenesis</keyword>
<reference evidence="8 9" key="1">
    <citation type="submission" date="2019-04" db="EMBL/GenBank/DDBJ databases">
        <title>Cohnella sp. nov., isolated from soil.</title>
        <authorList>
            <person name="Kim W."/>
        </authorList>
    </citation>
    <scope>NUCLEOTIDE SEQUENCE [LARGE SCALE GENOMIC DNA]</scope>
    <source>
        <strain evidence="8 9">CAU 1483</strain>
    </source>
</reference>
<evidence type="ECO:0000256" key="6">
    <source>
        <dbReference type="ARBA" id="ARBA00093785"/>
    </source>
</evidence>
<evidence type="ECO:0000256" key="1">
    <source>
        <dbReference type="ARBA" id="ARBA00004514"/>
    </source>
</evidence>
<dbReference type="EMBL" id="SUPK01000005">
    <property type="protein sequence ID" value="TJY41956.1"/>
    <property type="molecule type" value="Genomic_DNA"/>
</dbReference>
<name>A0A4U0FAX4_9BACL</name>
<dbReference type="AlphaFoldDB" id="A0A4U0FAX4"/>